<organism evidence="3 4">
    <name type="scientific">Pseudooceanicola nitratireducens</name>
    <dbReference type="NCBI Taxonomy" id="517719"/>
    <lineage>
        <taxon>Bacteria</taxon>
        <taxon>Pseudomonadati</taxon>
        <taxon>Pseudomonadota</taxon>
        <taxon>Alphaproteobacteria</taxon>
        <taxon>Rhodobacterales</taxon>
        <taxon>Paracoccaceae</taxon>
        <taxon>Pseudooceanicola</taxon>
    </lineage>
</organism>
<reference evidence="3 4" key="1">
    <citation type="submission" date="2016-10" db="EMBL/GenBank/DDBJ databases">
        <authorList>
            <person name="de Groot N.N."/>
        </authorList>
    </citation>
    <scope>NUCLEOTIDE SEQUENCE [LARGE SCALE GENOMIC DNA]</scope>
    <source>
        <strain evidence="3 4">DSM 29619</strain>
    </source>
</reference>
<dbReference type="InterPro" id="IPR045524">
    <property type="entry name" value="DUF6473"/>
</dbReference>
<gene>
    <name evidence="3" type="ORF">SAMN05421762_0756</name>
</gene>
<name>A0A1I1IQR9_9RHOB</name>
<keyword evidence="4" id="KW-1185">Reference proteome</keyword>
<sequence length="290" mass="32809">MTCEKFGPRPIDYLPCRYGTSRTLYRGPRADLRGPYTLFLGGTETYGKFLRTPYPALVQERLGVTSVNLGLVNGGPDVYLHDRTATNLSLKAQATVMQVPTVQNLSNRYYSVHPRRNDRFLRASPVLRTIFRDVDFSEFHFTGHLMRHLQHQDDEMFLVLLVELRKAWVARMEDVIDRLAGPVILIWFDAHDCRNDDGPDPLKVTHEMIEALRPKVQDILYVPAPAMGTAKGDHTDGMIFSPMEASAARQMLGLQAHIDLARILSSALRDRVPGIPSRQTMPQNTPQTGR</sequence>
<evidence type="ECO:0000259" key="2">
    <source>
        <dbReference type="Pfam" id="PF20078"/>
    </source>
</evidence>
<evidence type="ECO:0000313" key="4">
    <source>
        <dbReference type="Proteomes" id="UP000231644"/>
    </source>
</evidence>
<dbReference type="AlphaFoldDB" id="A0A1I1IQR9"/>
<protein>
    <recommendedName>
        <fullName evidence="2">DUF6473 domain-containing protein</fullName>
    </recommendedName>
</protein>
<feature type="domain" description="DUF6473" evidence="2">
    <location>
        <begin position="1"/>
        <end position="270"/>
    </location>
</feature>
<dbReference type="STRING" id="517719.SAMN05421762_0756"/>
<feature type="region of interest" description="Disordered" evidence="1">
    <location>
        <begin position="271"/>
        <end position="290"/>
    </location>
</feature>
<dbReference type="Pfam" id="PF20078">
    <property type="entry name" value="DUF6473"/>
    <property type="match status" value="1"/>
</dbReference>
<proteinExistence type="predicted"/>
<evidence type="ECO:0000313" key="3">
    <source>
        <dbReference type="EMBL" id="SFC38584.1"/>
    </source>
</evidence>
<feature type="compositionally biased region" description="Polar residues" evidence="1">
    <location>
        <begin position="277"/>
        <end position="290"/>
    </location>
</feature>
<dbReference type="RefSeq" id="WP_175480271.1">
    <property type="nucleotide sequence ID" value="NZ_FNZG01000002.1"/>
</dbReference>
<accession>A0A1I1IQR9</accession>
<dbReference type="EMBL" id="FOLX01000001">
    <property type="protein sequence ID" value="SFC38584.1"/>
    <property type="molecule type" value="Genomic_DNA"/>
</dbReference>
<evidence type="ECO:0000256" key="1">
    <source>
        <dbReference type="SAM" id="MobiDB-lite"/>
    </source>
</evidence>
<dbReference type="Proteomes" id="UP000231644">
    <property type="component" value="Unassembled WGS sequence"/>
</dbReference>